<feature type="non-terminal residue" evidence="1">
    <location>
        <position position="1"/>
    </location>
</feature>
<accession>A0ACA9PY92</accession>
<evidence type="ECO:0000313" key="1">
    <source>
        <dbReference type="EMBL" id="CAG8730296.1"/>
    </source>
</evidence>
<organism evidence="1 2">
    <name type="scientific">Acaulospora colombiana</name>
    <dbReference type="NCBI Taxonomy" id="27376"/>
    <lineage>
        <taxon>Eukaryota</taxon>
        <taxon>Fungi</taxon>
        <taxon>Fungi incertae sedis</taxon>
        <taxon>Mucoromycota</taxon>
        <taxon>Glomeromycotina</taxon>
        <taxon>Glomeromycetes</taxon>
        <taxon>Diversisporales</taxon>
        <taxon>Acaulosporaceae</taxon>
        <taxon>Acaulospora</taxon>
    </lineage>
</organism>
<protein>
    <submittedName>
        <fullName evidence="1">4558_t:CDS:1</fullName>
    </submittedName>
</protein>
<reference evidence="1" key="1">
    <citation type="submission" date="2021-06" db="EMBL/GenBank/DDBJ databases">
        <authorList>
            <person name="Kallberg Y."/>
            <person name="Tangrot J."/>
            <person name="Rosling A."/>
        </authorList>
    </citation>
    <scope>NUCLEOTIDE SEQUENCE</scope>
    <source>
        <strain evidence="1">CL356</strain>
    </source>
</reference>
<gene>
    <name evidence="1" type="ORF">ACOLOM_LOCUS11594</name>
</gene>
<dbReference type="EMBL" id="CAJVPT010042550">
    <property type="protein sequence ID" value="CAG8730296.1"/>
    <property type="molecule type" value="Genomic_DNA"/>
</dbReference>
<comment type="caution">
    <text evidence="1">The sequence shown here is derived from an EMBL/GenBank/DDBJ whole genome shotgun (WGS) entry which is preliminary data.</text>
</comment>
<sequence length="198" mass="21747">DGHTGHFRLRNVECNTLVYSSTKHLGHYPSSDEAENQFFAFSFDGMEIVRIDYHLDKAKLMDTSKPLVVAEQRLDNPSSAEQSMSFAVSNTQEHTSSFEYTAGFSVTVGTSGKIALPFVAEGEISVEASTSHEWTWGTEIKTSIMHSATFNVTAPPKKSVKATAKVSTGTMDVPFTMHVKVKSTGFTTETQVLASRRL</sequence>
<evidence type="ECO:0000313" key="2">
    <source>
        <dbReference type="Proteomes" id="UP000789525"/>
    </source>
</evidence>
<proteinExistence type="predicted"/>
<dbReference type="Proteomes" id="UP000789525">
    <property type="component" value="Unassembled WGS sequence"/>
</dbReference>
<name>A0ACA9PY92_9GLOM</name>
<keyword evidence="2" id="KW-1185">Reference proteome</keyword>